<accession>A0A839EKI0</accession>
<keyword evidence="2" id="KW-1185">Reference proteome</keyword>
<dbReference type="PANTHER" id="PTHR43611">
    <property type="entry name" value="ALPHA-D-GLUCOSE 1-PHOSPHATE PHOSPHATASE"/>
    <property type="match status" value="1"/>
</dbReference>
<dbReference type="InterPro" id="IPR036412">
    <property type="entry name" value="HAD-like_sf"/>
</dbReference>
<dbReference type="SUPFAM" id="SSF56784">
    <property type="entry name" value="HAD-like"/>
    <property type="match status" value="1"/>
</dbReference>
<protein>
    <submittedName>
        <fullName evidence="1">Putative hydrolase of the HAD superfamily</fullName>
    </submittedName>
</protein>
<dbReference type="EMBL" id="JACGXN010000010">
    <property type="protein sequence ID" value="MBA8880943.1"/>
    <property type="molecule type" value="Genomic_DNA"/>
</dbReference>
<gene>
    <name evidence="1" type="ORF">FHW16_004678</name>
</gene>
<keyword evidence="1" id="KW-0378">Hydrolase</keyword>
<dbReference type="InterPro" id="IPR023214">
    <property type="entry name" value="HAD_sf"/>
</dbReference>
<comment type="caution">
    <text evidence="1">The sequence shown here is derived from an EMBL/GenBank/DDBJ whole genome shotgun (WGS) entry which is preliminary data.</text>
</comment>
<dbReference type="PANTHER" id="PTHR43611:SF3">
    <property type="entry name" value="FLAVIN MONONUCLEOTIDE HYDROLASE 1, CHLOROPLATIC"/>
    <property type="match status" value="1"/>
</dbReference>
<dbReference type="Pfam" id="PF00702">
    <property type="entry name" value="Hydrolase"/>
    <property type="match status" value="1"/>
</dbReference>
<evidence type="ECO:0000313" key="2">
    <source>
        <dbReference type="Proteomes" id="UP000549052"/>
    </source>
</evidence>
<organism evidence="1 2">
    <name type="scientific">Phyllobacterium myrsinacearum</name>
    <dbReference type="NCBI Taxonomy" id="28101"/>
    <lineage>
        <taxon>Bacteria</taxon>
        <taxon>Pseudomonadati</taxon>
        <taxon>Pseudomonadota</taxon>
        <taxon>Alphaproteobacteria</taxon>
        <taxon>Hyphomicrobiales</taxon>
        <taxon>Phyllobacteriaceae</taxon>
        <taxon>Phyllobacterium</taxon>
    </lineage>
</organism>
<dbReference type="GO" id="GO:0016787">
    <property type="term" value="F:hydrolase activity"/>
    <property type="evidence" value="ECO:0007669"/>
    <property type="project" value="UniProtKB-KW"/>
</dbReference>
<dbReference type="Proteomes" id="UP000549052">
    <property type="component" value="Unassembled WGS sequence"/>
</dbReference>
<dbReference type="RefSeq" id="WP_182551560.1">
    <property type="nucleotide sequence ID" value="NZ_JACGXN010000010.1"/>
</dbReference>
<name>A0A839EKI0_9HYPH</name>
<proteinExistence type="predicted"/>
<evidence type="ECO:0000313" key="1">
    <source>
        <dbReference type="EMBL" id="MBA8880943.1"/>
    </source>
</evidence>
<reference evidence="1 2" key="1">
    <citation type="submission" date="2020-07" db="EMBL/GenBank/DDBJ databases">
        <title>Genomic Encyclopedia of Type Strains, Phase IV (KMG-V): Genome sequencing to study the core and pangenomes of soil and plant-associated prokaryotes.</title>
        <authorList>
            <person name="Whitman W."/>
        </authorList>
    </citation>
    <scope>NUCLEOTIDE SEQUENCE [LARGE SCALE GENOMIC DNA]</scope>
    <source>
        <strain evidence="1 2">AN3</strain>
    </source>
</reference>
<sequence>MIIFFDVDGVLINGWHANPSLRKPWDLNIEKDLGVDRGGFQRRFFGIDGFRHLSPMAECASGRRDLKEALRKILPSVGFSGPVDDFVKYWFEKDSLINDDVMKLVRRLADDGEIKLFLATGQEHYRARYLWDDLGFRHHFDGIFYSASIGFSKKERQFFQAINRALDISPDEKPLFFDDQPEIISLANEAGWDGKEFISVEDIQNHRRLVHIWR</sequence>
<dbReference type="AlphaFoldDB" id="A0A839EKI0"/>
<dbReference type="Gene3D" id="3.40.50.1000">
    <property type="entry name" value="HAD superfamily/HAD-like"/>
    <property type="match status" value="1"/>
</dbReference>